<evidence type="ECO:0000313" key="2">
    <source>
        <dbReference type="EMBL" id="UTI65712.1"/>
    </source>
</evidence>
<sequence>MTLVAGPAAGALADGTSDPAQTPSQPFTVMIAKTKKSRQSVQAKQGSYCLPNANFTGGICHTATFPLPDVPVVRVSAGEQITLLFKVPVGYVTWRTARLDGPHKREVITANGEGDQVTKTKKRWRITLPKKLRKSSTVVGVSVTYANAYNSFEFGIRVR</sequence>
<dbReference type="Proteomes" id="UP001056035">
    <property type="component" value="Chromosome"/>
</dbReference>
<name>A0ABY5DYJ3_9ACTN</name>
<feature type="region of interest" description="Disordered" evidence="1">
    <location>
        <begin position="1"/>
        <end position="24"/>
    </location>
</feature>
<reference evidence="2 3" key="1">
    <citation type="submission" date="2022-06" db="EMBL/GenBank/DDBJ databases">
        <title>Paraconexibacter antarcticus.</title>
        <authorList>
            <person name="Kim C.S."/>
        </authorList>
    </citation>
    <scope>NUCLEOTIDE SEQUENCE [LARGE SCALE GENOMIC DNA]</scope>
    <source>
        <strain evidence="2 3">02-257</strain>
    </source>
</reference>
<keyword evidence="3" id="KW-1185">Reference proteome</keyword>
<protein>
    <submittedName>
        <fullName evidence="2">Uncharacterized protein</fullName>
    </submittedName>
</protein>
<evidence type="ECO:0000256" key="1">
    <source>
        <dbReference type="SAM" id="MobiDB-lite"/>
    </source>
</evidence>
<organism evidence="2 3">
    <name type="scientific">Paraconexibacter antarcticus</name>
    <dbReference type="NCBI Taxonomy" id="2949664"/>
    <lineage>
        <taxon>Bacteria</taxon>
        <taxon>Bacillati</taxon>
        <taxon>Actinomycetota</taxon>
        <taxon>Thermoleophilia</taxon>
        <taxon>Solirubrobacterales</taxon>
        <taxon>Paraconexibacteraceae</taxon>
        <taxon>Paraconexibacter</taxon>
    </lineage>
</organism>
<accession>A0ABY5DYJ3</accession>
<dbReference type="RefSeq" id="WP_254572391.1">
    <property type="nucleotide sequence ID" value="NZ_CP098502.1"/>
</dbReference>
<evidence type="ECO:0000313" key="3">
    <source>
        <dbReference type="Proteomes" id="UP001056035"/>
    </source>
</evidence>
<gene>
    <name evidence="2" type="ORF">NBH00_05735</name>
</gene>
<dbReference type="EMBL" id="CP098502">
    <property type="protein sequence ID" value="UTI65712.1"/>
    <property type="molecule type" value="Genomic_DNA"/>
</dbReference>
<proteinExistence type="predicted"/>